<evidence type="ECO:0000313" key="3">
    <source>
        <dbReference type="EMBL" id="KZT19756.1"/>
    </source>
</evidence>
<dbReference type="Proteomes" id="UP000076761">
    <property type="component" value="Unassembled WGS sequence"/>
</dbReference>
<feature type="domain" description="DUF6532" evidence="2">
    <location>
        <begin position="351"/>
        <end position="558"/>
    </location>
</feature>
<dbReference type="InterPro" id="IPR045341">
    <property type="entry name" value="DUF6532"/>
</dbReference>
<keyword evidence="4" id="KW-1185">Reference proteome</keyword>
<feature type="compositionally biased region" description="Basic residues" evidence="1">
    <location>
        <begin position="233"/>
        <end position="248"/>
    </location>
</feature>
<dbReference type="AlphaFoldDB" id="A0A165NK23"/>
<protein>
    <recommendedName>
        <fullName evidence="2">DUF6532 domain-containing protein</fullName>
    </recommendedName>
</protein>
<evidence type="ECO:0000313" key="4">
    <source>
        <dbReference type="Proteomes" id="UP000076761"/>
    </source>
</evidence>
<proteinExistence type="predicted"/>
<dbReference type="STRING" id="1314782.A0A165NK23"/>
<feature type="region of interest" description="Disordered" evidence="1">
    <location>
        <begin position="285"/>
        <end position="321"/>
    </location>
</feature>
<feature type="compositionally biased region" description="Polar residues" evidence="1">
    <location>
        <begin position="1"/>
        <end position="17"/>
    </location>
</feature>
<reference evidence="3 4" key="1">
    <citation type="journal article" date="2016" name="Mol. Biol. Evol.">
        <title>Comparative Genomics of Early-Diverging Mushroom-Forming Fungi Provides Insights into the Origins of Lignocellulose Decay Capabilities.</title>
        <authorList>
            <person name="Nagy L.G."/>
            <person name="Riley R."/>
            <person name="Tritt A."/>
            <person name="Adam C."/>
            <person name="Daum C."/>
            <person name="Floudas D."/>
            <person name="Sun H."/>
            <person name="Yadav J.S."/>
            <person name="Pangilinan J."/>
            <person name="Larsson K.H."/>
            <person name="Matsuura K."/>
            <person name="Barry K."/>
            <person name="Labutti K."/>
            <person name="Kuo R."/>
            <person name="Ohm R.A."/>
            <person name="Bhattacharya S.S."/>
            <person name="Shirouzu T."/>
            <person name="Yoshinaga Y."/>
            <person name="Martin F.M."/>
            <person name="Grigoriev I.V."/>
            <person name="Hibbett D.S."/>
        </authorList>
    </citation>
    <scope>NUCLEOTIDE SEQUENCE [LARGE SCALE GENOMIC DNA]</scope>
    <source>
        <strain evidence="3 4">HHB14362 ss-1</strain>
    </source>
</reference>
<name>A0A165NK23_9AGAM</name>
<gene>
    <name evidence="3" type="ORF">NEOLEDRAFT_1245654</name>
</gene>
<accession>A0A165NK23</accession>
<sequence length="603" mass="65753">MSQQTRSLNRRSATTQLAGHLTVTAVNGSKDATAPIHAGPGPVQEPTRASRNAKIKALQNQVWLQGRKRGGSSAVEPAGNSKKSKPTGERQKRARFRASAISGVDSDDNAPTPSAGGERQAVQRAPNLTRKQCAPEPEAGSTDDGESTSLDEDAAYNSGELEESEDDNERLEHLKPRHLEAELGKEAASWAHDGSDNTSTRPRKPVKVLSQKLPSAEELFDDNDHVLETTPPRRSKKSKSIAKQSKRQLAHEAEAPQWTAELPATPVRKSYGRSGLKSTSGILVSPSSLRFTGDNEENNNEEELSDNDDQGTPVPALIPQRPAPTDLIFNERGRVNLSDQSEDVKAMTREAIKGVAKYLAFVDAFPEIGGRTVLSQECLVTAARDNQRYQAIFKRLVHEEGYARALSKIPDGRISTSRRNAYYIGCNHVVGGYGLTPGATCETLVAKLLKSQKYIFSGDSIDRLRKNEPYKHPAILAILSALYFAGSGALGMKHPDMFKSTSLTDSAPEIPISMVALVATTIHNALMEWQSGKRQAREFSALNCGDIYRSHVGILQQIKDKTPGFFHQLMADLYRDARAAAAAEIRVDSEDSAFTIMDLSGYL</sequence>
<dbReference type="OrthoDB" id="2648616at2759"/>
<evidence type="ECO:0000259" key="2">
    <source>
        <dbReference type="Pfam" id="PF20149"/>
    </source>
</evidence>
<evidence type="ECO:0000256" key="1">
    <source>
        <dbReference type="SAM" id="MobiDB-lite"/>
    </source>
</evidence>
<dbReference type="Pfam" id="PF20149">
    <property type="entry name" value="DUF6532"/>
    <property type="match status" value="1"/>
</dbReference>
<feature type="compositionally biased region" description="Basic and acidic residues" evidence="1">
    <location>
        <begin position="170"/>
        <end position="185"/>
    </location>
</feature>
<feature type="region of interest" description="Disordered" evidence="1">
    <location>
        <begin position="1"/>
        <end position="20"/>
    </location>
</feature>
<feature type="compositionally biased region" description="Acidic residues" evidence="1">
    <location>
        <begin position="141"/>
        <end position="169"/>
    </location>
</feature>
<dbReference type="InParanoid" id="A0A165NK23"/>
<feature type="region of interest" description="Disordered" evidence="1">
    <location>
        <begin position="25"/>
        <end position="261"/>
    </location>
</feature>
<dbReference type="EMBL" id="KV425634">
    <property type="protein sequence ID" value="KZT19756.1"/>
    <property type="molecule type" value="Genomic_DNA"/>
</dbReference>
<feature type="compositionally biased region" description="Acidic residues" evidence="1">
    <location>
        <begin position="294"/>
        <end position="309"/>
    </location>
</feature>
<organism evidence="3 4">
    <name type="scientific">Neolentinus lepideus HHB14362 ss-1</name>
    <dbReference type="NCBI Taxonomy" id="1314782"/>
    <lineage>
        <taxon>Eukaryota</taxon>
        <taxon>Fungi</taxon>
        <taxon>Dikarya</taxon>
        <taxon>Basidiomycota</taxon>
        <taxon>Agaricomycotina</taxon>
        <taxon>Agaricomycetes</taxon>
        <taxon>Gloeophyllales</taxon>
        <taxon>Gloeophyllaceae</taxon>
        <taxon>Neolentinus</taxon>
    </lineage>
</organism>